<feature type="chain" id="PRO_5044702762" evidence="5">
    <location>
        <begin position="22"/>
        <end position="676"/>
    </location>
</feature>
<dbReference type="PANTHER" id="PTHR11709">
    <property type="entry name" value="MULTI-COPPER OXIDASE"/>
    <property type="match status" value="1"/>
</dbReference>
<dbReference type="RefSeq" id="XP_055883281.1">
    <property type="nucleotide sequence ID" value="XM_056027306.1"/>
</dbReference>
<name>A0A9W3A7Y9_BIOGL</name>
<evidence type="ECO:0000313" key="10">
    <source>
        <dbReference type="RefSeq" id="XP_055883281.1"/>
    </source>
</evidence>
<feature type="signal peptide" evidence="5">
    <location>
        <begin position="1"/>
        <end position="21"/>
    </location>
</feature>
<accession>A0A9W3A7Y9</accession>
<dbReference type="GO" id="GO:0006826">
    <property type="term" value="P:iron ion transport"/>
    <property type="evidence" value="ECO:0007669"/>
    <property type="project" value="TreeGrafter"/>
</dbReference>
<reference evidence="10 11" key="1">
    <citation type="submission" date="2025-04" db="UniProtKB">
        <authorList>
            <consortium name="RefSeq"/>
        </authorList>
    </citation>
    <scope>IDENTIFICATION</scope>
</reference>
<evidence type="ECO:0000313" key="11">
    <source>
        <dbReference type="RefSeq" id="XP_055883282.1"/>
    </source>
</evidence>
<dbReference type="InterPro" id="IPR011706">
    <property type="entry name" value="Cu-oxidase_C"/>
</dbReference>
<dbReference type="CDD" id="cd13858">
    <property type="entry name" value="CuRO_1_tcLCC2_insect_like"/>
    <property type="match status" value="1"/>
</dbReference>
<gene>
    <name evidence="10 11" type="primary">LOC106051885</name>
</gene>
<dbReference type="CDD" id="cd13905">
    <property type="entry name" value="CuRO_3_tcLLC2_insect_like"/>
    <property type="match status" value="1"/>
</dbReference>
<dbReference type="Pfam" id="PF07731">
    <property type="entry name" value="Cu-oxidase_2"/>
    <property type="match status" value="1"/>
</dbReference>
<dbReference type="PANTHER" id="PTHR11709:SF394">
    <property type="entry name" value="FI03373P-RELATED"/>
    <property type="match status" value="1"/>
</dbReference>
<evidence type="ECO:0000259" key="7">
    <source>
        <dbReference type="Pfam" id="PF07731"/>
    </source>
</evidence>
<dbReference type="InterPro" id="IPR001117">
    <property type="entry name" value="Cu-oxidase_2nd"/>
</dbReference>
<evidence type="ECO:0000313" key="9">
    <source>
        <dbReference type="Proteomes" id="UP001165740"/>
    </source>
</evidence>
<keyword evidence="2" id="KW-0479">Metal-binding</keyword>
<feature type="domain" description="Plastocyanin-like" evidence="7">
    <location>
        <begin position="467"/>
        <end position="622"/>
    </location>
</feature>
<dbReference type="Pfam" id="PF07732">
    <property type="entry name" value="Cu-oxidase_3"/>
    <property type="match status" value="1"/>
</dbReference>
<keyword evidence="4" id="KW-0186">Copper</keyword>
<dbReference type="AlphaFoldDB" id="A0A9W3A7Y9"/>
<evidence type="ECO:0000256" key="5">
    <source>
        <dbReference type="SAM" id="SignalP"/>
    </source>
</evidence>
<dbReference type="FunFam" id="2.60.40.420:FF:000045">
    <property type="entry name" value="Laccase 2"/>
    <property type="match status" value="1"/>
</dbReference>
<keyword evidence="9" id="KW-1185">Reference proteome</keyword>
<dbReference type="InterPro" id="IPR045087">
    <property type="entry name" value="Cu-oxidase_fam"/>
</dbReference>
<dbReference type="GO" id="GO:0016491">
    <property type="term" value="F:oxidoreductase activity"/>
    <property type="evidence" value="ECO:0007669"/>
    <property type="project" value="UniProtKB-KW"/>
</dbReference>
<comment type="similarity">
    <text evidence="1">Belongs to the multicopper oxidase family.</text>
</comment>
<dbReference type="GO" id="GO:0005507">
    <property type="term" value="F:copper ion binding"/>
    <property type="evidence" value="ECO:0007669"/>
    <property type="project" value="InterPro"/>
</dbReference>
<dbReference type="SUPFAM" id="SSF49503">
    <property type="entry name" value="Cupredoxins"/>
    <property type="match status" value="3"/>
</dbReference>
<keyword evidence="5" id="KW-0732">Signal</keyword>
<evidence type="ECO:0000256" key="4">
    <source>
        <dbReference type="ARBA" id="ARBA00023008"/>
    </source>
</evidence>
<evidence type="ECO:0000259" key="6">
    <source>
        <dbReference type="Pfam" id="PF00394"/>
    </source>
</evidence>
<evidence type="ECO:0000256" key="3">
    <source>
        <dbReference type="ARBA" id="ARBA00023002"/>
    </source>
</evidence>
<dbReference type="InterPro" id="IPR002355">
    <property type="entry name" value="Cu_oxidase_Cu_BS"/>
</dbReference>
<dbReference type="Gene3D" id="2.60.40.420">
    <property type="entry name" value="Cupredoxins - blue copper proteins"/>
    <property type="match status" value="3"/>
</dbReference>
<sequence length="676" mass="76303">MMWSRLLAALMLSVFTDNAMSACPKDKNVCEYWLEVESFMTMMDYKTAVYASGGKLYHFNVTNTTLETHISDTNVITADGWENQRLVIAVNKTIPGPTIEVYEGQTVVVHVKNKLMASGISIHWHGLHQKGTVWSDGVSFITQCPILPGQTFTYRFVADPKGTFWYHAHTGTQLSMGLLGPFIVRENQSMPMGEEMGEHIMMLQDWNHDMDAELLHHKMLYGNFENRTRVEFTGSLEGGNFSMFKFHSGLINGKGRYFQPDGTFIEAPLSVFTVQQSKSYRFRVIGAGNLYPFRVSIDGHPLKIVATDGNEVDPLLVESFIINPGERYDFVVVANQSIDNYWIRGETLEVNVKNHTALAIFRYANAPDTDPLTKRRQCLQSHKCLVANCPFLYYPETENTTCVNQDKFKSLENTPVPDSDNIEEIFLNFAFPGPEPDEQPTSVNGRHFVMPHVSALTQWNEINTFCKPDECGQDKTCECTYSMDLKYNKVYQLIFLNMGRGKGYAHPVHLHGHYFHILKIGYPQYDDSTGKIIQDNLDIQCDGDQDREKSFCNSASWANRSWGGNNIPGLQLTSPTIKDTIIVQTGGYVVVRFKTDNPGLWILHCHIELHSADGMALLFNVAKELYPKAPANLPKCGDFIYTAPVQGTTSRGDQQDSKSTVMTCLLGMVLLFQYCS</sequence>
<dbReference type="OMA" id="WAMNNIT"/>
<keyword evidence="3" id="KW-0560">Oxidoreductase</keyword>
<evidence type="ECO:0000256" key="2">
    <source>
        <dbReference type="ARBA" id="ARBA00022723"/>
    </source>
</evidence>
<dbReference type="InterPro" id="IPR011707">
    <property type="entry name" value="Cu-oxidase-like_N"/>
</dbReference>
<protein>
    <submittedName>
        <fullName evidence="10 11">Uncharacterized protein LOC106051885 isoform X1</fullName>
    </submittedName>
</protein>
<dbReference type="PROSITE" id="PS00080">
    <property type="entry name" value="MULTICOPPER_OXIDASE2"/>
    <property type="match status" value="1"/>
</dbReference>
<dbReference type="InterPro" id="IPR008972">
    <property type="entry name" value="Cupredoxin"/>
</dbReference>
<dbReference type="GO" id="GO:0005886">
    <property type="term" value="C:plasma membrane"/>
    <property type="evidence" value="ECO:0007669"/>
    <property type="project" value="TreeGrafter"/>
</dbReference>
<organism evidence="9 10">
    <name type="scientific">Biomphalaria glabrata</name>
    <name type="common">Bloodfluke planorb</name>
    <name type="synonym">Freshwater snail</name>
    <dbReference type="NCBI Taxonomy" id="6526"/>
    <lineage>
        <taxon>Eukaryota</taxon>
        <taxon>Metazoa</taxon>
        <taxon>Spiralia</taxon>
        <taxon>Lophotrochozoa</taxon>
        <taxon>Mollusca</taxon>
        <taxon>Gastropoda</taxon>
        <taxon>Heterobranchia</taxon>
        <taxon>Euthyneura</taxon>
        <taxon>Panpulmonata</taxon>
        <taxon>Hygrophila</taxon>
        <taxon>Lymnaeoidea</taxon>
        <taxon>Planorbidae</taxon>
        <taxon>Biomphalaria</taxon>
    </lineage>
</organism>
<evidence type="ECO:0000256" key="1">
    <source>
        <dbReference type="ARBA" id="ARBA00010609"/>
    </source>
</evidence>
<dbReference type="Pfam" id="PF00394">
    <property type="entry name" value="Cu-oxidase"/>
    <property type="match status" value="1"/>
</dbReference>
<evidence type="ECO:0000259" key="8">
    <source>
        <dbReference type="Pfam" id="PF07732"/>
    </source>
</evidence>
<dbReference type="CDD" id="cd13884">
    <property type="entry name" value="CuRO_2_tcLCC_insect_like"/>
    <property type="match status" value="1"/>
</dbReference>
<dbReference type="RefSeq" id="XP_055883282.1">
    <property type="nucleotide sequence ID" value="XM_056027307.1"/>
</dbReference>
<dbReference type="OrthoDB" id="2121828at2759"/>
<dbReference type="GeneID" id="106051885"/>
<proteinExistence type="inferred from homology"/>
<feature type="domain" description="Plastocyanin-like" evidence="8">
    <location>
        <begin position="84"/>
        <end position="188"/>
    </location>
</feature>
<dbReference type="Proteomes" id="UP001165740">
    <property type="component" value="Chromosome 4"/>
</dbReference>
<feature type="domain" description="Plastocyanin-like" evidence="6">
    <location>
        <begin position="199"/>
        <end position="366"/>
    </location>
</feature>